<gene>
    <name evidence="2" type="ORF">THAOC_16773</name>
</gene>
<comment type="caution">
    <text evidence="2">The sequence shown here is derived from an EMBL/GenBank/DDBJ whole genome shotgun (WGS) entry which is preliminary data.</text>
</comment>
<dbReference type="EMBL" id="AGNL01018746">
    <property type="protein sequence ID" value="EJK62606.1"/>
    <property type="molecule type" value="Genomic_DNA"/>
</dbReference>
<sequence>MCEASCGLCSEEANEFGVNQKLIGTLDELKKTNKAIEASIEYRKKIKDDPIYKDILERCLNFEPRCSFWAGQGECQKNESYMAYKCGPACGACSAHLDEPKAEDASPATDEL</sequence>
<dbReference type="OrthoDB" id="6132182at2759"/>
<dbReference type="InterPro" id="IPR003582">
    <property type="entry name" value="ShKT_dom"/>
</dbReference>
<dbReference type="Proteomes" id="UP000266841">
    <property type="component" value="Unassembled WGS sequence"/>
</dbReference>
<dbReference type="AlphaFoldDB" id="K0SNT9"/>
<evidence type="ECO:0000313" key="3">
    <source>
        <dbReference type="Proteomes" id="UP000266841"/>
    </source>
</evidence>
<feature type="domain" description="ShKT" evidence="1">
    <location>
        <begin position="59"/>
        <end position="93"/>
    </location>
</feature>
<dbReference type="Pfam" id="PF01549">
    <property type="entry name" value="ShK"/>
    <property type="match status" value="1"/>
</dbReference>
<reference evidence="2 3" key="1">
    <citation type="journal article" date="2012" name="Genome Biol.">
        <title>Genome and low-iron response of an oceanic diatom adapted to chronic iron limitation.</title>
        <authorList>
            <person name="Lommer M."/>
            <person name="Specht M."/>
            <person name="Roy A.S."/>
            <person name="Kraemer L."/>
            <person name="Andreson R."/>
            <person name="Gutowska M.A."/>
            <person name="Wolf J."/>
            <person name="Bergner S.V."/>
            <person name="Schilhabel M.B."/>
            <person name="Klostermeier U.C."/>
            <person name="Beiko R.G."/>
            <person name="Rosenstiel P."/>
            <person name="Hippler M."/>
            <person name="Laroche J."/>
        </authorList>
    </citation>
    <scope>NUCLEOTIDE SEQUENCE [LARGE SCALE GENOMIC DNA]</scope>
    <source>
        <strain evidence="2 3">CCMP1005</strain>
    </source>
</reference>
<evidence type="ECO:0000259" key="1">
    <source>
        <dbReference type="Pfam" id="PF01549"/>
    </source>
</evidence>
<keyword evidence="3" id="KW-1185">Reference proteome</keyword>
<name>K0SNT9_THAOC</name>
<accession>K0SNT9</accession>
<evidence type="ECO:0000313" key="2">
    <source>
        <dbReference type="EMBL" id="EJK62606.1"/>
    </source>
</evidence>
<organism evidence="2 3">
    <name type="scientific">Thalassiosira oceanica</name>
    <name type="common">Marine diatom</name>
    <dbReference type="NCBI Taxonomy" id="159749"/>
    <lineage>
        <taxon>Eukaryota</taxon>
        <taxon>Sar</taxon>
        <taxon>Stramenopiles</taxon>
        <taxon>Ochrophyta</taxon>
        <taxon>Bacillariophyta</taxon>
        <taxon>Coscinodiscophyceae</taxon>
        <taxon>Thalassiosirophycidae</taxon>
        <taxon>Thalassiosirales</taxon>
        <taxon>Thalassiosiraceae</taxon>
        <taxon>Thalassiosira</taxon>
    </lineage>
</organism>
<proteinExistence type="predicted"/>
<protein>
    <recommendedName>
        <fullName evidence="1">ShKT domain-containing protein</fullName>
    </recommendedName>
</protein>